<keyword evidence="1" id="KW-0812">Transmembrane</keyword>
<keyword evidence="1" id="KW-0472">Membrane</keyword>
<evidence type="ECO:0000256" key="1">
    <source>
        <dbReference type="SAM" id="Phobius"/>
    </source>
</evidence>
<proteinExistence type="predicted"/>
<keyword evidence="1" id="KW-1133">Transmembrane helix</keyword>
<protein>
    <submittedName>
        <fullName evidence="2">Uncharacterized protein</fullName>
    </submittedName>
</protein>
<dbReference type="RefSeq" id="WP_258423197.1">
    <property type="nucleotide sequence ID" value="NZ_JANSUY010000005.1"/>
</dbReference>
<dbReference type="Proteomes" id="UP001142175">
    <property type="component" value="Unassembled WGS sequence"/>
</dbReference>
<dbReference type="AlphaFoldDB" id="A0A9X2PAX2"/>
<sequence length="239" mass="28119">MTLYFSHKLGLERFRFEFLDILVFLMIIGIYFSVSSIKKILKLKAFRDNIISEGRTKEPKITKMDFPFRTKFVEFDIDISSKEIEVFKGRRKFLTINKSSEILKFHSFLFKRKIEINDVKFLLLEYHHFYEYTFNGWMSRGQFDNWKWLNTISIVLNSGKIVELISGSLEESAYKSDFNELTENPFGNLPKQKVKNYLGIGEKTVNLLSGELNLKYLIIDYPQGMPMHKVTLDTAGKTE</sequence>
<evidence type="ECO:0000313" key="3">
    <source>
        <dbReference type="Proteomes" id="UP001142175"/>
    </source>
</evidence>
<reference evidence="2" key="1">
    <citation type="submission" date="2022-08" db="EMBL/GenBank/DDBJ databases">
        <authorList>
            <person name="Zhang D."/>
        </authorList>
    </citation>
    <scope>NUCLEOTIDE SEQUENCE</scope>
    <source>
        <strain evidence="2">XJ19-11</strain>
    </source>
</reference>
<name>A0A9X2PAX2_9BACT</name>
<accession>A0A9X2PAX2</accession>
<comment type="caution">
    <text evidence="2">The sequence shown here is derived from an EMBL/GenBank/DDBJ whole genome shotgun (WGS) entry which is preliminary data.</text>
</comment>
<gene>
    <name evidence="2" type="ORF">NU887_09860</name>
</gene>
<dbReference type="EMBL" id="JANSUY010000005">
    <property type="protein sequence ID" value="MCR9015340.1"/>
    <property type="molecule type" value="Genomic_DNA"/>
</dbReference>
<feature type="transmembrane region" description="Helical" evidence="1">
    <location>
        <begin position="14"/>
        <end position="34"/>
    </location>
</feature>
<organism evidence="2 3">
    <name type="scientific">Aquiflexum gelatinilyticum</name>
    <dbReference type="NCBI Taxonomy" id="2961943"/>
    <lineage>
        <taxon>Bacteria</taxon>
        <taxon>Pseudomonadati</taxon>
        <taxon>Bacteroidota</taxon>
        <taxon>Cytophagia</taxon>
        <taxon>Cytophagales</taxon>
        <taxon>Cyclobacteriaceae</taxon>
        <taxon>Aquiflexum</taxon>
    </lineage>
</organism>
<keyword evidence="3" id="KW-1185">Reference proteome</keyword>
<evidence type="ECO:0000313" key="2">
    <source>
        <dbReference type="EMBL" id="MCR9015340.1"/>
    </source>
</evidence>